<name>A0A7R8CWR2_LEPSM</name>
<keyword evidence="2" id="KW-1185">Reference proteome</keyword>
<dbReference type="EMBL" id="HG994584">
    <property type="protein sequence ID" value="CAF2954909.1"/>
    <property type="molecule type" value="Genomic_DNA"/>
</dbReference>
<protein>
    <submittedName>
        <fullName evidence="1">(salmon louse) hypothetical protein</fullName>
    </submittedName>
</protein>
<sequence length="315" mass="35681">MHEQKEISNPALSQLVNQGIYKRTKSENYDAFLEKIGLNFLVRPVACLSSSTFTISYIIEGKLRFKTETPLQTTEFEFCVGEDWVETLSGDYMLDCSATLKDNILTIIQTPRDAPDKEITLWNCNCSSFSSAPVPTVDTMLIFPDISISRTVTEASSSEFPIIYKGQIEQYVIFRQAHGQVDTEKGSLEKGQRMTNGRTIEALDFKKTSIPSNSTIFFRGIVTAEMKKNNKYYIKLFIYTNGEIQNSSCDWPAGIGLHSTCKNVVFFLVKKLCSFVWKGYFNDISIWESKSTGSHLRSLVPFQSLMCITRSNRAL</sequence>
<gene>
    <name evidence="1" type="ORF">LSAA_9499</name>
</gene>
<organism evidence="1 2">
    <name type="scientific">Lepeophtheirus salmonis</name>
    <name type="common">Salmon louse</name>
    <name type="synonym">Caligus salmonis</name>
    <dbReference type="NCBI Taxonomy" id="72036"/>
    <lineage>
        <taxon>Eukaryota</taxon>
        <taxon>Metazoa</taxon>
        <taxon>Ecdysozoa</taxon>
        <taxon>Arthropoda</taxon>
        <taxon>Crustacea</taxon>
        <taxon>Multicrustacea</taxon>
        <taxon>Hexanauplia</taxon>
        <taxon>Copepoda</taxon>
        <taxon>Siphonostomatoida</taxon>
        <taxon>Caligidae</taxon>
        <taxon>Lepeophtheirus</taxon>
    </lineage>
</organism>
<reference evidence="1" key="1">
    <citation type="submission" date="2021-02" db="EMBL/GenBank/DDBJ databases">
        <authorList>
            <person name="Bekaert M."/>
        </authorList>
    </citation>
    <scope>NUCLEOTIDE SEQUENCE</scope>
    <source>
        <strain evidence="1">IoA-00</strain>
    </source>
</reference>
<dbReference type="Proteomes" id="UP000675881">
    <property type="component" value="Chromosome 5"/>
</dbReference>
<evidence type="ECO:0000313" key="2">
    <source>
        <dbReference type="Proteomes" id="UP000675881"/>
    </source>
</evidence>
<dbReference type="OrthoDB" id="354351at2759"/>
<dbReference type="Gene3D" id="2.40.128.20">
    <property type="match status" value="1"/>
</dbReference>
<dbReference type="AlphaFoldDB" id="A0A7R8CWR2"/>
<evidence type="ECO:0000313" key="1">
    <source>
        <dbReference type="EMBL" id="CAF2954909.1"/>
    </source>
</evidence>
<accession>A0A7R8CWR2</accession>
<dbReference type="InterPro" id="IPR012674">
    <property type="entry name" value="Calycin"/>
</dbReference>
<dbReference type="SUPFAM" id="SSF50814">
    <property type="entry name" value="Lipocalins"/>
    <property type="match status" value="1"/>
</dbReference>
<dbReference type="CDD" id="cd00742">
    <property type="entry name" value="FABP"/>
    <property type="match status" value="1"/>
</dbReference>
<proteinExistence type="predicted"/>